<evidence type="ECO:0000256" key="6">
    <source>
        <dbReference type="ARBA" id="ARBA00023136"/>
    </source>
</evidence>
<dbReference type="InterPro" id="IPR000109">
    <property type="entry name" value="POT_fam"/>
</dbReference>
<comment type="caution">
    <text evidence="9">The sequence shown here is derived from an EMBL/GenBank/DDBJ whole genome shotgun (WGS) entry which is preliminary data.</text>
</comment>
<name>A0ABU8J9J9_9GAMM</name>
<keyword evidence="6 8" id="KW-0472">Membrane</keyword>
<feature type="transmembrane region" description="Helical" evidence="8">
    <location>
        <begin position="395"/>
        <end position="417"/>
    </location>
</feature>
<evidence type="ECO:0000256" key="7">
    <source>
        <dbReference type="RuleBase" id="RU003755"/>
    </source>
</evidence>
<keyword evidence="10" id="KW-1185">Reference proteome</keyword>
<dbReference type="Proteomes" id="UP001381174">
    <property type="component" value="Unassembled WGS sequence"/>
</dbReference>
<evidence type="ECO:0000256" key="2">
    <source>
        <dbReference type="ARBA" id="ARBA00005982"/>
    </source>
</evidence>
<organism evidence="9 10">
    <name type="scientific">Fulvimonas yonginensis</name>
    <dbReference type="NCBI Taxonomy" id="1495200"/>
    <lineage>
        <taxon>Bacteria</taxon>
        <taxon>Pseudomonadati</taxon>
        <taxon>Pseudomonadota</taxon>
        <taxon>Gammaproteobacteria</taxon>
        <taxon>Lysobacterales</taxon>
        <taxon>Rhodanobacteraceae</taxon>
        <taxon>Fulvimonas</taxon>
    </lineage>
</organism>
<gene>
    <name evidence="9" type="ORF">WAT24_05595</name>
</gene>
<feature type="transmembrane region" description="Helical" evidence="8">
    <location>
        <begin position="104"/>
        <end position="120"/>
    </location>
</feature>
<feature type="transmembrane region" description="Helical" evidence="8">
    <location>
        <begin position="81"/>
        <end position="98"/>
    </location>
</feature>
<accession>A0ABU8J9J9</accession>
<dbReference type="InterPro" id="IPR018456">
    <property type="entry name" value="PTR2_symporter_CS"/>
</dbReference>
<keyword evidence="5 8" id="KW-1133">Transmembrane helix</keyword>
<evidence type="ECO:0000256" key="5">
    <source>
        <dbReference type="ARBA" id="ARBA00022989"/>
    </source>
</evidence>
<keyword evidence="7" id="KW-0813">Transport</keyword>
<dbReference type="NCBIfam" id="TIGR00924">
    <property type="entry name" value="yjdL_sub1_fam"/>
    <property type="match status" value="1"/>
</dbReference>
<protein>
    <submittedName>
        <fullName evidence="9">Oligopeptide:H+ symporter</fullName>
    </submittedName>
</protein>
<dbReference type="InterPro" id="IPR036259">
    <property type="entry name" value="MFS_trans_sf"/>
</dbReference>
<dbReference type="SUPFAM" id="SSF103473">
    <property type="entry name" value="MFS general substrate transporter"/>
    <property type="match status" value="1"/>
</dbReference>
<dbReference type="Gene3D" id="1.20.1250.20">
    <property type="entry name" value="MFS general substrate transporter like domains"/>
    <property type="match status" value="1"/>
</dbReference>
<evidence type="ECO:0000313" key="9">
    <source>
        <dbReference type="EMBL" id="MEI7036231.1"/>
    </source>
</evidence>
<evidence type="ECO:0000256" key="4">
    <source>
        <dbReference type="ARBA" id="ARBA00022856"/>
    </source>
</evidence>
<proteinExistence type="inferred from homology"/>
<dbReference type="CDD" id="cd17346">
    <property type="entry name" value="MFS_DtpA_like"/>
    <property type="match status" value="1"/>
</dbReference>
<evidence type="ECO:0000256" key="8">
    <source>
        <dbReference type="SAM" id="Phobius"/>
    </source>
</evidence>
<feature type="transmembrane region" description="Helical" evidence="8">
    <location>
        <begin position="330"/>
        <end position="348"/>
    </location>
</feature>
<sequence length="518" mass="56051">MAVQNPPVSQTRSFSTVFLIEMWERFGFYGMQVLMVTYLMKTLGFVDTHANLVWGAAAALIYATPAIGGWVGDKLIGTRRTMLTGAVVLALGYALLWIPSNDPYLTYVALGVIVVGNGFFKPNAGNLVRKIYEGNDTKIDSAFTIYYMAVNVGSMLSMTATPWIRNVVAARYGETWGWHTAFGACAIGLALGLVIYTLMSRTLAHIGSDPDRKPFNLARFGAVLAVAAGTVFVAALILQSQAVARICVYSAGVVILGIFIHLIRSSERGERAGLVAALVLTLQTIFFFIFYAQMATSLNLFAQENVDLRFGLFGWHLFTWIPEQYQNLNAIWIVLLSPVLVLIYNSLGRLGKDPSVAAKFAWGFAAVAAGFFIYGIGAHWAVAGQVSSWIMVWGYGLYSLGELLVSGLGLAMIARYVPARMGGFMMGAYYVAVGISQYLGSVVANFAHIPEGLTDPVQSLQIYTSLFTKLGWVGVGCTAIAVAVLPLMKKLSNSHAEHAAAADPLPPVRSEEGWELPG</sequence>
<feature type="transmembrane region" description="Helical" evidence="8">
    <location>
        <begin position="274"/>
        <end position="292"/>
    </location>
</feature>
<keyword evidence="4" id="KW-0571">Peptide transport</keyword>
<dbReference type="Pfam" id="PF00854">
    <property type="entry name" value="PTR2"/>
    <property type="match status" value="1"/>
</dbReference>
<dbReference type="PROSITE" id="PS01023">
    <property type="entry name" value="PTR2_2"/>
    <property type="match status" value="1"/>
</dbReference>
<reference evidence="9 10" key="1">
    <citation type="journal article" date="2014" name="Int. J. Syst. Evol. Microbiol.">
        <title>Fulvimonas yonginensis sp. nov., isolated from greenhouse soil, and emended description of the genus Fulvimonas.</title>
        <authorList>
            <person name="Ahn J.H."/>
            <person name="Kim S.J."/>
            <person name="Weon H.Y."/>
            <person name="Hong S.B."/>
            <person name="Seok S.J."/>
            <person name="Kwon S.W."/>
        </authorList>
    </citation>
    <scope>NUCLEOTIDE SEQUENCE [LARGE SCALE GENOMIC DNA]</scope>
    <source>
        <strain evidence="9 10">KACC 16952</strain>
    </source>
</reference>
<feature type="transmembrane region" description="Helical" evidence="8">
    <location>
        <begin position="470"/>
        <end position="488"/>
    </location>
</feature>
<feature type="transmembrane region" description="Helical" evidence="8">
    <location>
        <begin position="176"/>
        <end position="196"/>
    </location>
</feature>
<evidence type="ECO:0000256" key="3">
    <source>
        <dbReference type="ARBA" id="ARBA00022692"/>
    </source>
</evidence>
<keyword evidence="4" id="KW-0653">Protein transport</keyword>
<feature type="transmembrane region" description="Helical" evidence="8">
    <location>
        <begin position="429"/>
        <end position="450"/>
    </location>
</feature>
<dbReference type="EMBL" id="JBBBNY010000002">
    <property type="protein sequence ID" value="MEI7036231.1"/>
    <property type="molecule type" value="Genomic_DNA"/>
</dbReference>
<evidence type="ECO:0000256" key="1">
    <source>
        <dbReference type="ARBA" id="ARBA00004141"/>
    </source>
</evidence>
<feature type="transmembrane region" description="Helical" evidence="8">
    <location>
        <begin position="217"/>
        <end position="237"/>
    </location>
</feature>
<feature type="transmembrane region" description="Helical" evidence="8">
    <location>
        <begin position="243"/>
        <end position="262"/>
    </location>
</feature>
<comment type="similarity">
    <text evidence="2 7">Belongs to the major facilitator superfamily. Proton-dependent oligopeptide transporter (POT/PTR) (TC 2.A.17) family.</text>
</comment>
<dbReference type="PANTHER" id="PTHR11654">
    <property type="entry name" value="OLIGOPEPTIDE TRANSPORTER-RELATED"/>
    <property type="match status" value="1"/>
</dbReference>
<comment type="subcellular location">
    <subcellularLocation>
        <location evidence="1 7">Membrane</location>
        <topology evidence="1 7">Multi-pass membrane protein</topology>
    </subcellularLocation>
</comment>
<keyword evidence="3 7" id="KW-0812">Transmembrane</keyword>
<feature type="transmembrane region" description="Helical" evidence="8">
    <location>
        <begin position="360"/>
        <end position="383"/>
    </location>
</feature>
<dbReference type="RefSeq" id="WP_336806836.1">
    <property type="nucleotide sequence ID" value="NZ_JBBBNY010000002.1"/>
</dbReference>
<feature type="transmembrane region" description="Helical" evidence="8">
    <location>
        <begin position="52"/>
        <end position="72"/>
    </location>
</feature>
<feature type="transmembrane region" description="Helical" evidence="8">
    <location>
        <begin position="141"/>
        <end position="164"/>
    </location>
</feature>
<evidence type="ECO:0000313" key="10">
    <source>
        <dbReference type="Proteomes" id="UP001381174"/>
    </source>
</evidence>
<dbReference type="InterPro" id="IPR005279">
    <property type="entry name" value="Dipep/tripep_permease"/>
</dbReference>